<dbReference type="EMBL" id="CAID01000003">
    <property type="protein sequence ID" value="CEF97273.1"/>
    <property type="molecule type" value="Genomic_DNA"/>
</dbReference>
<evidence type="ECO:0000256" key="5">
    <source>
        <dbReference type="ARBA" id="ARBA00007005"/>
    </source>
</evidence>
<dbReference type="UniPathway" id="UPA00659"/>
<evidence type="ECO:0000256" key="1">
    <source>
        <dbReference type="ARBA" id="ARBA00000452"/>
    </source>
</evidence>
<dbReference type="InParanoid" id="A0A090N304"/>
<keyword evidence="15" id="KW-0511">Multifunctional enzyme</keyword>
<comment type="catalytic activity">
    <reaction evidence="16">
        <text>(3S)-3-hydroxybutanoyl-CoA = (3R)-3-hydroxybutanoyl-CoA</text>
        <dbReference type="Rhea" id="RHEA:21760"/>
        <dbReference type="ChEBI" id="CHEBI:57315"/>
        <dbReference type="ChEBI" id="CHEBI:57316"/>
        <dbReference type="EC" id="5.1.2.3"/>
    </reaction>
</comment>
<keyword evidence="14" id="KW-0456">Lyase</keyword>
<keyword evidence="9" id="KW-0560">Oxidoreductase</keyword>
<keyword evidence="8" id="KW-0276">Fatty acid metabolism</keyword>
<dbReference type="GO" id="GO:0003857">
    <property type="term" value="F:(3S)-3-hydroxyacyl-CoA dehydrogenase (NAD+) activity"/>
    <property type="evidence" value="ECO:0007669"/>
    <property type="project" value="TreeGrafter"/>
</dbReference>
<dbReference type="OrthoDB" id="2018133at2759"/>
<dbReference type="Pfam" id="PF02737">
    <property type="entry name" value="3HCDH_N"/>
    <property type="match status" value="1"/>
</dbReference>
<dbReference type="SUPFAM" id="SSF48179">
    <property type="entry name" value="6-phosphogluconate dehydrogenase C-terminal domain-like"/>
    <property type="match status" value="2"/>
</dbReference>
<dbReference type="GO" id="GO:0004165">
    <property type="term" value="F:delta(3)-delta(2)-enoyl-CoA isomerase activity"/>
    <property type="evidence" value="ECO:0007669"/>
    <property type="project" value="UniProtKB-EC"/>
</dbReference>
<gene>
    <name evidence="21" type="ORF">OT_ostta03g04620</name>
</gene>
<dbReference type="KEGG" id="ota:OT_ostta03g04620"/>
<dbReference type="InterPro" id="IPR006108">
    <property type="entry name" value="3HC_DH_C"/>
</dbReference>
<dbReference type="GO" id="GO:0005777">
    <property type="term" value="C:peroxisome"/>
    <property type="evidence" value="ECO:0007669"/>
    <property type="project" value="UniProtKB-SubCell"/>
</dbReference>
<evidence type="ECO:0000259" key="20">
    <source>
        <dbReference type="Pfam" id="PF02737"/>
    </source>
</evidence>
<name>A0A090N304_OSTTA</name>
<evidence type="ECO:0000256" key="18">
    <source>
        <dbReference type="ARBA" id="ARBA00023717"/>
    </source>
</evidence>
<evidence type="ECO:0000256" key="3">
    <source>
        <dbReference type="ARBA" id="ARBA00004275"/>
    </source>
</evidence>
<dbReference type="InterPro" id="IPR036291">
    <property type="entry name" value="NAD(P)-bd_dom_sf"/>
</dbReference>
<evidence type="ECO:0000313" key="22">
    <source>
        <dbReference type="Proteomes" id="UP000009170"/>
    </source>
</evidence>
<accession>A0A090N304</accession>
<evidence type="ECO:0000256" key="17">
    <source>
        <dbReference type="ARBA" id="ARBA00023709"/>
    </source>
</evidence>
<feature type="domain" description="3-hydroxyacyl-CoA dehydrogenase NAD binding" evidence="20">
    <location>
        <begin position="307"/>
        <end position="484"/>
    </location>
</feature>
<evidence type="ECO:0000313" key="21">
    <source>
        <dbReference type="EMBL" id="CEF97273.1"/>
    </source>
</evidence>
<keyword evidence="10" id="KW-0520">NAD</keyword>
<dbReference type="STRING" id="70448.A0A090N304"/>
<evidence type="ECO:0000256" key="10">
    <source>
        <dbReference type="ARBA" id="ARBA00023027"/>
    </source>
</evidence>
<dbReference type="FunCoup" id="A0A090N304">
    <property type="interactions" value="1325"/>
</dbReference>
<comment type="similarity">
    <text evidence="5">In the central section; belongs to the 3-hydroxyacyl-CoA dehydrogenase family.</text>
</comment>
<comment type="similarity">
    <text evidence="6">In the N-terminal section; belongs to the enoyl-CoA hydratase/isomerase family.</text>
</comment>
<comment type="subcellular location">
    <subcellularLocation>
        <location evidence="3">Peroxisome</location>
    </subcellularLocation>
</comment>
<dbReference type="Pfam" id="PF00725">
    <property type="entry name" value="3HCDH"/>
    <property type="match status" value="2"/>
</dbReference>
<dbReference type="Gene3D" id="3.90.226.10">
    <property type="entry name" value="2-enoyl-CoA Hydratase, Chain A, domain 1"/>
    <property type="match status" value="1"/>
</dbReference>
<keyword evidence="12" id="KW-0576">Peroxisome</keyword>
<dbReference type="SUPFAM" id="SSF51735">
    <property type="entry name" value="NAD(P)-binding Rossmann-fold domains"/>
    <property type="match status" value="1"/>
</dbReference>
<dbReference type="AlphaFoldDB" id="A0A090N304"/>
<evidence type="ECO:0000256" key="8">
    <source>
        <dbReference type="ARBA" id="ARBA00022832"/>
    </source>
</evidence>
<reference evidence="21 22" key="2">
    <citation type="journal article" date="2014" name="BMC Genomics">
        <title>An improved genome of the model marine alga Ostreococcus tauri unfolds by assessing Illumina de novo assemblies.</title>
        <authorList>
            <person name="Blanc-Mathieu R."/>
            <person name="Verhelst B."/>
            <person name="Derelle E."/>
            <person name="Rombauts S."/>
            <person name="Bouget F.Y."/>
            <person name="Carre I."/>
            <person name="Chateau A."/>
            <person name="Eyre-Walker A."/>
            <person name="Grimsley N."/>
            <person name="Moreau H."/>
            <person name="Piegu B."/>
            <person name="Rivals E."/>
            <person name="Schackwitz W."/>
            <person name="Van de Peer Y."/>
            <person name="Piganeau G."/>
        </authorList>
    </citation>
    <scope>NUCLEOTIDE SEQUENCE [LARGE SCALE GENOMIC DNA]</scope>
    <source>
        <strain evidence="22">OTTH 0595 / CCAP 157/2 / RCC745</strain>
    </source>
</reference>
<dbReference type="PANTHER" id="PTHR23309">
    <property type="entry name" value="3-HYDROXYACYL-COA DEHYROGENASE"/>
    <property type="match status" value="1"/>
</dbReference>
<feature type="domain" description="3-hydroxyacyl-CoA dehydrogenase C-terminal" evidence="19">
    <location>
        <begin position="487"/>
        <end position="580"/>
    </location>
</feature>
<comment type="catalytic activity">
    <reaction evidence="17">
        <text>a (3S)-3-hydroxyacyl-CoA = a (2E)-enoyl-CoA + H2O</text>
        <dbReference type="Rhea" id="RHEA:16105"/>
        <dbReference type="ChEBI" id="CHEBI:15377"/>
        <dbReference type="ChEBI" id="CHEBI:57318"/>
        <dbReference type="ChEBI" id="CHEBI:58856"/>
        <dbReference type="EC" id="4.2.1.17"/>
    </reaction>
</comment>
<comment type="subunit">
    <text evidence="7">Monomer.</text>
</comment>
<evidence type="ECO:0000259" key="19">
    <source>
        <dbReference type="Pfam" id="PF00725"/>
    </source>
</evidence>
<comment type="caution">
    <text evidence="21">The sequence shown here is derived from an EMBL/GenBank/DDBJ whole genome shotgun (WGS) entry which is preliminary data.</text>
</comment>
<dbReference type="CDD" id="cd06558">
    <property type="entry name" value="crotonase-like"/>
    <property type="match status" value="1"/>
</dbReference>
<dbReference type="InterPro" id="IPR006176">
    <property type="entry name" value="3-OHacyl-CoA_DH_NAD-bd"/>
</dbReference>
<keyword evidence="11" id="KW-0443">Lipid metabolism</keyword>
<evidence type="ECO:0000256" key="7">
    <source>
        <dbReference type="ARBA" id="ARBA00011245"/>
    </source>
</evidence>
<comment type="catalytic activity">
    <reaction evidence="2">
        <text>a (3E)-enoyl-CoA = a 4-saturated (2E)-enoyl-CoA</text>
        <dbReference type="Rhea" id="RHEA:45228"/>
        <dbReference type="ChEBI" id="CHEBI:58521"/>
        <dbReference type="ChEBI" id="CHEBI:85097"/>
        <dbReference type="EC" id="5.3.3.8"/>
    </reaction>
</comment>
<dbReference type="PROSITE" id="PS00067">
    <property type="entry name" value="3HCDH"/>
    <property type="match status" value="1"/>
</dbReference>
<dbReference type="PANTHER" id="PTHR23309:SF49">
    <property type="entry name" value="PEROXISOMAL BIFUNCTIONAL ENZYME"/>
    <property type="match status" value="1"/>
</dbReference>
<sequence>MPGVTSSVRDGVCVIEMSNPPVNALALPVLEGLEKALKEAQGDGRVKAIVIKGAGGKFSGGFDIGHLRKSTQGAPASDVGEFNAILCTLAEGGAKPCVAAIENLALGGGLEVAMSCAARVATPGAQLGLPELQLGVIPGFGGTQRLPRLVGLEKSLEMMLKSKSIKAEEALKLGLVDKIVDPANAVNAACELAKSIASGSTKRELSMYRKDKLPDPKTAQAILKEAGKKAKHVQSVMPHVALCVDAVAVGITEGPEAGLQREAVNFKKAVSSPAAKGLVHFFFAQRATNIVPGVTDGGLKPRVMKSVGVVGGGLMGSGIATACLLAGIGVVLKEIKQEFLDAGVGRIQSNLASMVRKGRMTEDKARKLMSLVKPTLSDDDFRQCDMVIEAVIENLDLKQKIFCNLEKICRPDCILSTNTSTIDITKIATKMKNPERIVGAHFFSPAHVMQLFEIIRTKDTPSQILVDTLGLSKQIRKTPVVVGNCTGFAVNRVFFPYTMSATALVDIGCDPYAIDRAIMMFGMPMGPFRLGDLVGHDVGVHVGKNFIDDFPDRVYQSPLIPSLLASKRLGEKSGAGFYKYDNKRRATPDPEGVEGLIAASRAQTRLPLDGSSIPNGLTPQEIAEMIFFPVVNEACRVLDEGIVVKAGDIDTASILGMGFPAFRGGIVHWGDSVGAAVIATKLRTWATRYGGLYQPCPYLENCAIQGRTLAQGPLDTKLKSRL</sequence>
<evidence type="ECO:0000256" key="12">
    <source>
        <dbReference type="ARBA" id="ARBA00023140"/>
    </source>
</evidence>
<dbReference type="Gene3D" id="1.10.1040.50">
    <property type="match status" value="1"/>
</dbReference>
<dbReference type="SUPFAM" id="SSF52096">
    <property type="entry name" value="ClpP/crotonase"/>
    <property type="match status" value="1"/>
</dbReference>
<dbReference type="InterPro" id="IPR001753">
    <property type="entry name" value="Enoyl-CoA_hydra/iso"/>
</dbReference>
<dbReference type="GO" id="GO:0008692">
    <property type="term" value="F:3-hydroxybutyryl-CoA epimerase activity"/>
    <property type="evidence" value="ECO:0007669"/>
    <property type="project" value="UniProtKB-EC"/>
</dbReference>
<dbReference type="Gene3D" id="3.40.50.720">
    <property type="entry name" value="NAD(P)-binding Rossmann-like Domain"/>
    <property type="match status" value="1"/>
</dbReference>
<dbReference type="FunFam" id="1.10.1040.50:FF:000004">
    <property type="entry name" value="Peroxisomal fatty acid beta-oxidation multifunctional protein"/>
    <property type="match status" value="1"/>
</dbReference>
<dbReference type="InterPro" id="IPR029045">
    <property type="entry name" value="ClpP/crotonase-like_dom_sf"/>
</dbReference>
<reference evidence="22" key="1">
    <citation type="journal article" date="2006" name="Proc. Natl. Acad. Sci. U.S.A.">
        <title>Genome analysis of the smallest free-living eukaryote Ostreococcus tauri unveils many unique features.</title>
        <authorList>
            <person name="Derelle E."/>
            <person name="Ferraz C."/>
            <person name="Rombauts S."/>
            <person name="Rouze P."/>
            <person name="Worden A.Z."/>
            <person name="Robbens S."/>
            <person name="Partensky F."/>
            <person name="Degroeve S."/>
            <person name="Echeynie S."/>
            <person name="Cooke R."/>
            <person name="Saeys Y."/>
            <person name="Wuyts J."/>
            <person name="Jabbari K."/>
            <person name="Bowler C."/>
            <person name="Panaud O."/>
            <person name="Piegu B."/>
            <person name="Ball S.G."/>
            <person name="Ral J.-P."/>
            <person name="Bouget F.-Y."/>
            <person name="Piganeau G."/>
            <person name="De Baets B."/>
            <person name="Picard A."/>
            <person name="Delseny M."/>
            <person name="Demaille J."/>
            <person name="Van de Peer Y."/>
            <person name="Moreau H."/>
        </authorList>
    </citation>
    <scope>NUCLEOTIDE SEQUENCE [LARGE SCALE GENOMIC DNA]</scope>
    <source>
        <strain evidence="22">OTTH 0595 / CCAP 157/2 / RCC745</strain>
    </source>
</reference>
<dbReference type="InterPro" id="IPR008927">
    <property type="entry name" value="6-PGluconate_DH-like_C_sf"/>
</dbReference>
<evidence type="ECO:0000256" key="11">
    <source>
        <dbReference type="ARBA" id="ARBA00023098"/>
    </source>
</evidence>
<proteinExistence type="inferred from homology"/>
<comment type="pathway">
    <text evidence="4">Lipid metabolism; fatty acid beta-oxidation.</text>
</comment>
<evidence type="ECO:0000256" key="4">
    <source>
        <dbReference type="ARBA" id="ARBA00005005"/>
    </source>
</evidence>
<dbReference type="FunFam" id="3.40.50.720:FF:000009">
    <property type="entry name" value="Fatty oxidation complex, alpha subunit"/>
    <property type="match status" value="1"/>
</dbReference>
<dbReference type="GeneID" id="9832813"/>
<evidence type="ECO:0000256" key="2">
    <source>
        <dbReference type="ARBA" id="ARBA00000765"/>
    </source>
</evidence>
<evidence type="ECO:0000256" key="13">
    <source>
        <dbReference type="ARBA" id="ARBA00023235"/>
    </source>
</evidence>
<keyword evidence="22" id="KW-1185">Reference proteome</keyword>
<keyword evidence="13" id="KW-0413">Isomerase</keyword>
<feature type="domain" description="3-hydroxyacyl-CoA dehydrogenase C-terminal" evidence="19">
    <location>
        <begin position="624"/>
        <end position="707"/>
    </location>
</feature>
<comment type="catalytic activity">
    <reaction evidence="18">
        <text>a 4-saturated-(3S)-3-hydroxyacyl-CoA = a (3E)-enoyl-CoA + H2O</text>
        <dbReference type="Rhea" id="RHEA:20724"/>
        <dbReference type="ChEBI" id="CHEBI:15377"/>
        <dbReference type="ChEBI" id="CHEBI:58521"/>
        <dbReference type="ChEBI" id="CHEBI:137480"/>
        <dbReference type="EC" id="4.2.1.17"/>
    </reaction>
</comment>
<dbReference type="Proteomes" id="UP000009170">
    <property type="component" value="Unassembled WGS sequence"/>
</dbReference>
<dbReference type="GO" id="GO:0070403">
    <property type="term" value="F:NAD+ binding"/>
    <property type="evidence" value="ECO:0007669"/>
    <property type="project" value="InterPro"/>
</dbReference>
<evidence type="ECO:0000256" key="16">
    <source>
        <dbReference type="ARBA" id="ARBA00023701"/>
    </source>
</evidence>
<evidence type="ECO:0000256" key="9">
    <source>
        <dbReference type="ARBA" id="ARBA00023002"/>
    </source>
</evidence>
<organism evidence="21 22">
    <name type="scientific">Ostreococcus tauri</name>
    <name type="common">Marine green alga</name>
    <dbReference type="NCBI Taxonomy" id="70448"/>
    <lineage>
        <taxon>Eukaryota</taxon>
        <taxon>Viridiplantae</taxon>
        <taxon>Chlorophyta</taxon>
        <taxon>Mamiellophyceae</taxon>
        <taxon>Mamiellales</taxon>
        <taxon>Bathycoccaceae</taxon>
        <taxon>Ostreococcus</taxon>
    </lineage>
</organism>
<comment type="catalytic activity">
    <reaction evidence="1">
        <text>a (3Z)-enoyl-CoA = a 4-saturated (2E)-enoyl-CoA</text>
        <dbReference type="Rhea" id="RHEA:45900"/>
        <dbReference type="ChEBI" id="CHEBI:85097"/>
        <dbReference type="ChEBI" id="CHEBI:85489"/>
        <dbReference type="EC" id="5.3.3.8"/>
    </reaction>
</comment>
<evidence type="ECO:0000256" key="15">
    <source>
        <dbReference type="ARBA" id="ARBA00023268"/>
    </source>
</evidence>
<evidence type="ECO:0000256" key="6">
    <source>
        <dbReference type="ARBA" id="ARBA00008750"/>
    </source>
</evidence>
<dbReference type="RefSeq" id="XP_022838590.1">
    <property type="nucleotide sequence ID" value="XM_022984868.1"/>
</dbReference>
<dbReference type="GO" id="GO:0004300">
    <property type="term" value="F:enoyl-CoA hydratase activity"/>
    <property type="evidence" value="ECO:0007669"/>
    <property type="project" value="UniProtKB-EC"/>
</dbReference>
<protein>
    <submittedName>
        <fullName evidence="21">6-phosphogluconate dehydrogenase,C-terminal-like</fullName>
    </submittedName>
</protein>
<dbReference type="InterPro" id="IPR006180">
    <property type="entry name" value="3-OHacyl-CoA_DH_CS"/>
</dbReference>
<dbReference type="Pfam" id="PF00378">
    <property type="entry name" value="ECH_1"/>
    <property type="match status" value="1"/>
</dbReference>
<dbReference type="GO" id="GO:0006635">
    <property type="term" value="P:fatty acid beta-oxidation"/>
    <property type="evidence" value="ECO:0007669"/>
    <property type="project" value="UniProtKB-UniPathway"/>
</dbReference>
<evidence type="ECO:0000256" key="14">
    <source>
        <dbReference type="ARBA" id="ARBA00023239"/>
    </source>
</evidence>